<dbReference type="PANTHER" id="PTHR42841">
    <property type="entry name" value="AMINE OXIDASE"/>
    <property type="match status" value="1"/>
</dbReference>
<gene>
    <name evidence="2" type="ORF">SGQ18_11470</name>
    <name evidence="3" type="ORF">SGQ44_09735</name>
</gene>
<keyword evidence="5" id="KW-1185">Reference proteome</keyword>
<dbReference type="InterPro" id="IPR036188">
    <property type="entry name" value="FAD/NAD-bd_sf"/>
</dbReference>
<proteinExistence type="predicted"/>
<dbReference type="Pfam" id="PF01593">
    <property type="entry name" value="Amino_oxidase"/>
    <property type="match status" value="1"/>
</dbReference>
<evidence type="ECO:0000313" key="2">
    <source>
        <dbReference type="EMBL" id="MDX6182782.1"/>
    </source>
</evidence>
<dbReference type="Gene3D" id="3.50.50.60">
    <property type="entry name" value="FAD/NAD(P)-binding domain"/>
    <property type="match status" value="2"/>
</dbReference>
<evidence type="ECO:0000313" key="5">
    <source>
        <dbReference type="Proteomes" id="UP001278738"/>
    </source>
</evidence>
<protein>
    <submittedName>
        <fullName evidence="3">NAD(P)/FAD-dependent oxidoreductase</fullName>
        <ecNumber evidence="3">1.-.-.-</ecNumber>
    </submittedName>
</protein>
<name>A0AAJ2SGX7_9FLAO</name>
<dbReference type="AlphaFoldDB" id="A0AAJ2SGX7"/>
<dbReference type="EMBL" id="JAWXVH010000004">
    <property type="protein sequence ID" value="MDX6186039.1"/>
    <property type="molecule type" value="Genomic_DNA"/>
</dbReference>
<dbReference type="GO" id="GO:0016491">
    <property type="term" value="F:oxidoreductase activity"/>
    <property type="evidence" value="ECO:0007669"/>
    <property type="project" value="UniProtKB-KW"/>
</dbReference>
<comment type="caution">
    <text evidence="3">The sequence shown here is derived from an EMBL/GenBank/DDBJ whole genome shotgun (WGS) entry which is preliminary data.</text>
</comment>
<dbReference type="EMBL" id="JAWXVG010000004">
    <property type="protein sequence ID" value="MDX6182782.1"/>
    <property type="molecule type" value="Genomic_DNA"/>
</dbReference>
<dbReference type="Proteomes" id="UP001278738">
    <property type="component" value="Unassembled WGS sequence"/>
</dbReference>
<evidence type="ECO:0000313" key="3">
    <source>
        <dbReference type="EMBL" id="MDX6186039.1"/>
    </source>
</evidence>
<feature type="domain" description="Amine oxidase" evidence="1">
    <location>
        <begin position="15"/>
        <end position="407"/>
    </location>
</feature>
<keyword evidence="3" id="KW-0560">Oxidoreductase</keyword>
<sequence>MLKNPSVYIIGAGASGLASARVLEDNGYSATVLEAEKKIGGRLQTDIIDGYALDHGFQVLLTAYPAVNKYLDLASLNLAYFQPGAVILSNGRQSVMGDPLRQPSMLLKTLLSPAASVKDKFLIYRLTRHLKAKTINAIFDAPEISTLEYLKAYGFSHVIIENFFMPFFTGIYLEDKLSTSSRMFEFIFKMFSQGRAALPANGMHDVAQALARPLARSAIRTSTTVVNIEPDNRRIHLESGEVLEADYIILATNTDKVLPGYHTERILWKKCTTLYFKVAHPASNQQLIGLIPDPDTLINTLSYAQRVDPQKDNEVMLSVTIVKEHALEDKELIEKVKEELLQQCGFTNLRFVKLYHIPKALPDIKDVLYVPKNVTVSEGIFIAGDMLANGSLNAALLSGDYAAKALIEQHRSVMDQQR</sequence>
<organism evidence="3 4">
    <name type="scientific">Flavobacterium flavipigmentatum</name>
    <dbReference type="NCBI Taxonomy" id="2893884"/>
    <lineage>
        <taxon>Bacteria</taxon>
        <taxon>Pseudomonadati</taxon>
        <taxon>Bacteroidota</taxon>
        <taxon>Flavobacteriia</taxon>
        <taxon>Flavobacteriales</taxon>
        <taxon>Flavobacteriaceae</taxon>
        <taxon>Flavobacterium</taxon>
    </lineage>
</organism>
<dbReference type="SUPFAM" id="SSF51905">
    <property type="entry name" value="FAD/NAD(P)-binding domain"/>
    <property type="match status" value="1"/>
</dbReference>
<evidence type="ECO:0000313" key="4">
    <source>
        <dbReference type="Proteomes" id="UP001270053"/>
    </source>
</evidence>
<reference evidence="3 5" key="1">
    <citation type="submission" date="2023-11" db="EMBL/GenBank/DDBJ databases">
        <title>Unpublished Manusciprt.</title>
        <authorList>
            <person name="Saticioglu I.B."/>
            <person name="Ay H."/>
            <person name="Ajmi N."/>
            <person name="Altun S."/>
            <person name="Duman M."/>
        </authorList>
    </citation>
    <scope>NUCLEOTIDE SEQUENCE</scope>
    <source>
        <strain evidence="2 5">Fl-33</strain>
        <strain evidence="3">Fl-77</strain>
    </source>
</reference>
<dbReference type="RefSeq" id="WP_229974325.1">
    <property type="nucleotide sequence ID" value="NZ_CP087133.1"/>
</dbReference>
<evidence type="ECO:0000259" key="1">
    <source>
        <dbReference type="Pfam" id="PF01593"/>
    </source>
</evidence>
<dbReference type="Proteomes" id="UP001270053">
    <property type="component" value="Unassembled WGS sequence"/>
</dbReference>
<accession>A0AAJ2SGX7</accession>
<dbReference type="EC" id="1.-.-.-" evidence="3"/>
<dbReference type="InterPro" id="IPR002937">
    <property type="entry name" value="Amino_oxidase"/>
</dbReference>